<evidence type="ECO:0000313" key="2">
    <source>
        <dbReference type="Proteomes" id="UP000606720"/>
    </source>
</evidence>
<proteinExistence type="predicted"/>
<keyword evidence="2" id="KW-1185">Reference proteome</keyword>
<protein>
    <submittedName>
        <fullName evidence="1">Uncharacterized protein</fullName>
    </submittedName>
</protein>
<comment type="caution">
    <text evidence="1">The sequence shown here is derived from an EMBL/GenBank/DDBJ whole genome shotgun (WGS) entry which is preliminary data.</text>
</comment>
<dbReference type="Proteomes" id="UP000606720">
    <property type="component" value="Unassembled WGS sequence"/>
</dbReference>
<organism evidence="1 2">
    <name type="scientific">Roseburia zhanii</name>
    <dbReference type="NCBI Taxonomy" id="2763064"/>
    <lineage>
        <taxon>Bacteria</taxon>
        <taxon>Bacillati</taxon>
        <taxon>Bacillota</taxon>
        <taxon>Clostridia</taxon>
        <taxon>Lachnospirales</taxon>
        <taxon>Lachnospiraceae</taxon>
        <taxon>Roseburia</taxon>
    </lineage>
</organism>
<dbReference type="AlphaFoldDB" id="A0A923LPV7"/>
<accession>A0A923LPV7</accession>
<reference evidence="1" key="1">
    <citation type="submission" date="2020-08" db="EMBL/GenBank/DDBJ databases">
        <title>Genome public.</title>
        <authorList>
            <person name="Liu C."/>
            <person name="Sun Q."/>
        </authorList>
    </citation>
    <scope>NUCLEOTIDE SEQUENCE</scope>
    <source>
        <strain evidence="1">BX1005</strain>
    </source>
</reference>
<dbReference type="EMBL" id="JACOPH010000012">
    <property type="protein sequence ID" value="MBC5714929.1"/>
    <property type="molecule type" value="Genomic_DNA"/>
</dbReference>
<name>A0A923LPV7_9FIRM</name>
<gene>
    <name evidence="1" type="ORF">H8S17_12095</name>
</gene>
<evidence type="ECO:0000313" key="1">
    <source>
        <dbReference type="EMBL" id="MBC5714929.1"/>
    </source>
</evidence>
<sequence length="97" mass="11649">MNENTKKYLYVYGDLDYQIRDRIDVLKKALEDVRNTLGEICEDEIECGHVETGKDWLDYHKKYSKAKEEMEELLRTVQSGRLKDYMEELWKVPDIDL</sequence>
<dbReference type="RefSeq" id="WP_055249256.1">
    <property type="nucleotide sequence ID" value="NZ_JACOPH010000012.1"/>
</dbReference>